<feature type="compositionally biased region" description="Basic and acidic residues" evidence="1">
    <location>
        <begin position="33"/>
        <end position="46"/>
    </location>
</feature>
<reference evidence="2 3" key="1">
    <citation type="submission" date="2021-08" db="EMBL/GenBank/DDBJ databases">
        <title>Genome sequence analysis of Clostridium chauvoei strains of European origin and evaluation of typing options for outbreak investigations.</title>
        <authorList>
            <person name="Abdel-Glil M."/>
            <person name="Thomas P."/>
            <person name="Seyboldt C."/>
        </authorList>
    </citation>
    <scope>NUCLEOTIDE SEQUENCE [LARGE SCALE GENOMIC DNA]</scope>
    <source>
        <strain evidence="2 3">S0260-09</strain>
    </source>
</reference>
<protein>
    <submittedName>
        <fullName evidence="2">Uncharacterized protein</fullName>
    </submittedName>
</protein>
<dbReference type="AlphaFoldDB" id="A0ABD4RJL1"/>
<name>A0ABD4RJL1_9CLOT</name>
<dbReference type="GeneID" id="66302910"/>
<gene>
    <name evidence="2" type="ORF">K4H94_10430</name>
</gene>
<proteinExistence type="predicted"/>
<feature type="region of interest" description="Disordered" evidence="1">
    <location>
        <begin position="25"/>
        <end position="46"/>
    </location>
</feature>
<accession>A0ABD4RJL1</accession>
<dbReference type="RefSeq" id="WP_021874720.1">
    <property type="nucleotide sequence ID" value="NZ_CP018624.1"/>
</dbReference>
<evidence type="ECO:0000313" key="3">
    <source>
        <dbReference type="Proteomes" id="UP000775179"/>
    </source>
</evidence>
<evidence type="ECO:0000313" key="2">
    <source>
        <dbReference type="EMBL" id="MBX7291425.1"/>
    </source>
</evidence>
<comment type="caution">
    <text evidence="2">The sequence shown here is derived from an EMBL/GenBank/DDBJ whole genome shotgun (WGS) entry which is preliminary data.</text>
</comment>
<organism evidence="2 3">
    <name type="scientific">Clostridium chauvoei</name>
    <dbReference type="NCBI Taxonomy" id="46867"/>
    <lineage>
        <taxon>Bacteria</taxon>
        <taxon>Bacillati</taxon>
        <taxon>Bacillota</taxon>
        <taxon>Clostridia</taxon>
        <taxon>Eubacteriales</taxon>
        <taxon>Clostridiaceae</taxon>
        <taxon>Clostridium</taxon>
    </lineage>
</organism>
<evidence type="ECO:0000256" key="1">
    <source>
        <dbReference type="SAM" id="MobiDB-lite"/>
    </source>
</evidence>
<dbReference type="EMBL" id="JAIFTX010000024">
    <property type="protein sequence ID" value="MBX7291425.1"/>
    <property type="molecule type" value="Genomic_DNA"/>
</dbReference>
<dbReference type="Proteomes" id="UP000775179">
    <property type="component" value="Unassembled WGS sequence"/>
</dbReference>
<sequence length="46" mass="5398">MLSFSKKSNNIKSFGYPNKITLDDSNTKSYFNDGKENHSYLKSREY</sequence>